<dbReference type="AlphaFoldDB" id="A0AAV3B834"/>
<dbReference type="PROSITE" id="PS00054">
    <property type="entry name" value="RIBOSOMAL_S11"/>
    <property type="match status" value="1"/>
</dbReference>
<dbReference type="InterPro" id="IPR018102">
    <property type="entry name" value="Ribosomal_uS11_CS"/>
</dbReference>
<keyword evidence="6 9" id="KW-0687">Ribonucleoprotein</keyword>
<dbReference type="EMBL" id="DYDO01000002">
    <property type="protein sequence ID" value="DBA31972.1"/>
    <property type="molecule type" value="Genomic_DNA"/>
</dbReference>
<dbReference type="GO" id="GO:0006412">
    <property type="term" value="P:translation"/>
    <property type="evidence" value="ECO:0007669"/>
    <property type="project" value="InterPro"/>
</dbReference>
<evidence type="ECO:0000256" key="7">
    <source>
        <dbReference type="ARBA" id="ARBA00070326"/>
    </source>
</evidence>
<keyword evidence="11" id="KW-1185">Reference proteome</keyword>
<gene>
    <name evidence="10" type="ORF">GDO54_007726</name>
</gene>
<name>A0AAV3B834_PYXAD</name>
<evidence type="ECO:0000313" key="10">
    <source>
        <dbReference type="EMBL" id="DBA31972.1"/>
    </source>
</evidence>
<dbReference type="Proteomes" id="UP001181693">
    <property type="component" value="Unassembled WGS sequence"/>
</dbReference>
<comment type="subcellular location">
    <subcellularLocation>
        <location evidence="1">Mitochondrion</location>
    </subcellularLocation>
</comment>
<dbReference type="InterPro" id="IPR001971">
    <property type="entry name" value="Ribosomal_uS11"/>
</dbReference>
<dbReference type="PANTHER" id="PTHR11759">
    <property type="entry name" value="40S RIBOSOMAL PROTEIN S14/30S RIBOSOMAL PROTEIN S11"/>
    <property type="match status" value="1"/>
</dbReference>
<comment type="caution">
    <text evidence="10">The sequence shown here is derived from an EMBL/GenBank/DDBJ whole genome shotgun (WGS) entry which is preliminary data.</text>
</comment>
<keyword evidence="5" id="KW-0496">Mitochondrion</keyword>
<keyword evidence="4 9" id="KW-0689">Ribosomal protein</keyword>
<comment type="similarity">
    <text evidence="2 9">Belongs to the universal ribosomal protein uS11 family.</text>
</comment>
<evidence type="ECO:0000256" key="5">
    <source>
        <dbReference type="ARBA" id="ARBA00023128"/>
    </source>
</evidence>
<dbReference type="GO" id="GO:0005743">
    <property type="term" value="C:mitochondrial inner membrane"/>
    <property type="evidence" value="ECO:0007669"/>
    <property type="project" value="UniProtKB-ARBA"/>
</dbReference>
<dbReference type="GO" id="GO:0005763">
    <property type="term" value="C:mitochondrial small ribosomal subunit"/>
    <property type="evidence" value="ECO:0007669"/>
    <property type="project" value="UniProtKB-ARBA"/>
</dbReference>
<reference evidence="10" key="1">
    <citation type="thesis" date="2020" institute="ProQuest LLC" country="789 East Eisenhower Parkway, Ann Arbor, MI, USA">
        <title>Comparative Genomics and Chromosome Evolution.</title>
        <authorList>
            <person name="Mudd A.B."/>
        </authorList>
    </citation>
    <scope>NUCLEOTIDE SEQUENCE</scope>
    <source>
        <strain evidence="10">1538</strain>
        <tissue evidence="10">Blood</tissue>
    </source>
</reference>
<dbReference type="HAMAP" id="MF_01310">
    <property type="entry name" value="Ribosomal_uS11"/>
    <property type="match status" value="1"/>
</dbReference>
<accession>A0AAV3B834</accession>
<evidence type="ECO:0000256" key="3">
    <source>
        <dbReference type="ARBA" id="ARBA00022946"/>
    </source>
</evidence>
<dbReference type="Pfam" id="PF00411">
    <property type="entry name" value="Ribosomal_S11"/>
    <property type="match status" value="1"/>
</dbReference>
<dbReference type="Gene3D" id="3.30.420.80">
    <property type="entry name" value="Ribosomal protein S11"/>
    <property type="match status" value="1"/>
</dbReference>
<evidence type="ECO:0000256" key="1">
    <source>
        <dbReference type="ARBA" id="ARBA00004173"/>
    </source>
</evidence>
<evidence type="ECO:0000313" key="11">
    <source>
        <dbReference type="Proteomes" id="UP001181693"/>
    </source>
</evidence>
<dbReference type="GO" id="GO:0003735">
    <property type="term" value="F:structural constituent of ribosome"/>
    <property type="evidence" value="ECO:0007669"/>
    <property type="project" value="InterPro"/>
</dbReference>
<evidence type="ECO:0000256" key="4">
    <source>
        <dbReference type="ARBA" id="ARBA00022980"/>
    </source>
</evidence>
<sequence>MNGAVWGAARGLLEASGTLKTSWFRTLFVSGQRYQNAASEANVAENDSNFSLVPPLPGESSTLRWGGKKYDELPIVHIKATYNNTHVQVTSFDYKSLVRTSCGTEGFRNAKKSSSVAAQAAGLAAATKAVDKGISFVRVIVKGMGPGRPHVIKGLTMGGLELVSLTDNTPIPHNGCRPRKARRL</sequence>
<dbReference type="SUPFAM" id="SSF53137">
    <property type="entry name" value="Translational machinery components"/>
    <property type="match status" value="1"/>
</dbReference>
<evidence type="ECO:0000256" key="9">
    <source>
        <dbReference type="RuleBase" id="RU003629"/>
    </source>
</evidence>
<proteinExistence type="inferred from homology"/>
<evidence type="ECO:0000256" key="2">
    <source>
        <dbReference type="ARBA" id="ARBA00006194"/>
    </source>
</evidence>
<evidence type="ECO:0000256" key="8">
    <source>
        <dbReference type="ARBA" id="ARBA00079427"/>
    </source>
</evidence>
<keyword evidence="3" id="KW-0809">Transit peptide</keyword>
<organism evidence="10 11">
    <name type="scientific">Pyxicephalus adspersus</name>
    <name type="common">African bullfrog</name>
    <dbReference type="NCBI Taxonomy" id="30357"/>
    <lineage>
        <taxon>Eukaryota</taxon>
        <taxon>Metazoa</taxon>
        <taxon>Chordata</taxon>
        <taxon>Craniata</taxon>
        <taxon>Vertebrata</taxon>
        <taxon>Euteleostomi</taxon>
        <taxon>Amphibia</taxon>
        <taxon>Batrachia</taxon>
        <taxon>Anura</taxon>
        <taxon>Neobatrachia</taxon>
        <taxon>Ranoidea</taxon>
        <taxon>Pyxicephalidae</taxon>
        <taxon>Pyxicephalinae</taxon>
        <taxon>Pyxicephalus</taxon>
    </lineage>
</organism>
<dbReference type="NCBIfam" id="NF003698">
    <property type="entry name" value="PRK05309.1"/>
    <property type="match status" value="1"/>
</dbReference>
<evidence type="ECO:0000256" key="6">
    <source>
        <dbReference type="ARBA" id="ARBA00023274"/>
    </source>
</evidence>
<dbReference type="InterPro" id="IPR036967">
    <property type="entry name" value="Ribosomal_uS11_sf"/>
</dbReference>
<dbReference type="FunFam" id="3.30.420.80:FF:000006">
    <property type="entry name" value="28S ribosomal protein S11, mitochondrial"/>
    <property type="match status" value="1"/>
</dbReference>
<protein>
    <recommendedName>
        <fullName evidence="7">Small ribosomal subunit protein uS11m</fullName>
    </recommendedName>
    <alternativeName>
        <fullName evidence="8">28S ribosomal protein S11, mitochondrial</fullName>
    </alternativeName>
</protein>